<keyword evidence="6" id="KW-1185">Reference proteome</keyword>
<dbReference type="RefSeq" id="WP_169276720.1">
    <property type="nucleotide sequence ID" value="NZ_JABBCP010000001.1"/>
</dbReference>
<dbReference type="SUPFAM" id="SSF53850">
    <property type="entry name" value="Periplasmic binding protein-like II"/>
    <property type="match status" value="1"/>
</dbReference>
<dbReference type="SMART" id="SM00062">
    <property type="entry name" value="PBPb"/>
    <property type="match status" value="1"/>
</dbReference>
<dbReference type="Proteomes" id="UP000546970">
    <property type="component" value="Unassembled WGS sequence"/>
</dbReference>
<accession>A0A7X9YI89</accession>
<dbReference type="PROSITE" id="PS51318">
    <property type="entry name" value="TAT"/>
    <property type="match status" value="1"/>
</dbReference>
<feature type="domain" description="Solute-binding protein family 3/N-terminal" evidence="4">
    <location>
        <begin position="91"/>
        <end position="315"/>
    </location>
</feature>
<dbReference type="Pfam" id="PF00497">
    <property type="entry name" value="SBP_bac_3"/>
    <property type="match status" value="1"/>
</dbReference>
<keyword evidence="2" id="KW-0813">Transport</keyword>
<reference evidence="5 6" key="1">
    <citation type="submission" date="2020-04" db="EMBL/GenBank/DDBJ databases">
        <title>Collinsella sp. KGMB02528 nov., an anaerobic actinobacterium isolated from human feces.</title>
        <authorList>
            <person name="Han K.-I."/>
            <person name="Eom M.K."/>
            <person name="Kim J.-S."/>
            <person name="Lee K.C."/>
            <person name="Suh M.K."/>
            <person name="Park S.-H."/>
            <person name="Lee J.H."/>
            <person name="Kang S.W."/>
            <person name="Park J.-E."/>
            <person name="Oh B.S."/>
            <person name="Yu S.Y."/>
            <person name="Choi S.-H."/>
            <person name="Lee D.H."/>
            <person name="Yoon H."/>
            <person name="Kim B.-Y."/>
            <person name="Lee J.H."/>
            <person name="Lee J.-S."/>
        </authorList>
    </citation>
    <scope>NUCLEOTIDE SEQUENCE [LARGE SCALE GENOMIC DNA]</scope>
    <source>
        <strain evidence="5 6">KGMB02528</strain>
    </source>
</reference>
<dbReference type="EMBL" id="JABBCP010000001">
    <property type="protein sequence ID" value="NMF54965.1"/>
    <property type="molecule type" value="Genomic_DNA"/>
</dbReference>
<dbReference type="InterPro" id="IPR001638">
    <property type="entry name" value="Solute-binding_3/MltF_N"/>
</dbReference>
<protein>
    <submittedName>
        <fullName evidence="5">Glutamate ABC transporter substrate-binding protein</fullName>
    </submittedName>
</protein>
<dbReference type="GO" id="GO:0006865">
    <property type="term" value="P:amino acid transport"/>
    <property type="evidence" value="ECO:0007669"/>
    <property type="project" value="TreeGrafter"/>
</dbReference>
<comment type="similarity">
    <text evidence="1">Belongs to the bacterial solute-binding protein 3 family.</text>
</comment>
<dbReference type="AlphaFoldDB" id="A0A7X9YI89"/>
<dbReference type="GO" id="GO:0030288">
    <property type="term" value="C:outer membrane-bounded periplasmic space"/>
    <property type="evidence" value="ECO:0007669"/>
    <property type="project" value="TreeGrafter"/>
</dbReference>
<dbReference type="PANTHER" id="PTHR30085">
    <property type="entry name" value="AMINO ACID ABC TRANSPORTER PERMEASE"/>
    <property type="match status" value="1"/>
</dbReference>
<proteinExistence type="inferred from homology"/>
<evidence type="ECO:0000313" key="6">
    <source>
        <dbReference type="Proteomes" id="UP000546970"/>
    </source>
</evidence>
<name>A0A7X9YI89_9ACTN</name>
<dbReference type="InterPro" id="IPR051455">
    <property type="entry name" value="Bact_solute-bind_prot3"/>
</dbReference>
<comment type="caution">
    <text evidence="5">The sequence shown here is derived from an EMBL/GenBank/DDBJ whole genome shotgun (WGS) entry which is preliminary data.</text>
</comment>
<gene>
    <name evidence="5" type="ORF">HF320_01265</name>
</gene>
<evidence type="ECO:0000256" key="1">
    <source>
        <dbReference type="ARBA" id="ARBA00010333"/>
    </source>
</evidence>
<sequence>MSNLSNSLNVSRRGFLAATGATAAAIAGLGLAGCSDTNAPAGSTGAGSDTKVQAVAMDTKAYDELIASGAVADASAIAGSTWASAVAEAGTLRVGGVQTSLLFSQLNEEDNVLRGFDAGLSQLLARYIVGDETKIDNTQVTSDTRESVLQNDQVDVVFATYSITDDRKKVISFAGPYYTTQQSILTMADKKDIKGVDDLAGKTVAVQSGSTGPQIVADVAPDATLQEFKTDEEARKALEQGRVDAYVIDTTMQMGSMVRNPNKYRLAGDPFGPEDQYGIGLPKDSDGVQFVNDFLQKIEDDGTWANLWKICIGDRADIADAPNPPALGA</sequence>
<dbReference type="CDD" id="cd13690">
    <property type="entry name" value="PBP2_GluB"/>
    <property type="match status" value="1"/>
</dbReference>
<evidence type="ECO:0000256" key="2">
    <source>
        <dbReference type="ARBA" id="ARBA00022448"/>
    </source>
</evidence>
<evidence type="ECO:0000259" key="4">
    <source>
        <dbReference type="SMART" id="SM00062"/>
    </source>
</evidence>
<dbReference type="Gene3D" id="3.40.190.10">
    <property type="entry name" value="Periplasmic binding protein-like II"/>
    <property type="match status" value="2"/>
</dbReference>
<evidence type="ECO:0000313" key="5">
    <source>
        <dbReference type="EMBL" id="NMF54965.1"/>
    </source>
</evidence>
<organism evidence="5 6">
    <name type="scientific">Collinsella acetigenes</name>
    <dbReference type="NCBI Taxonomy" id="2713419"/>
    <lineage>
        <taxon>Bacteria</taxon>
        <taxon>Bacillati</taxon>
        <taxon>Actinomycetota</taxon>
        <taxon>Coriobacteriia</taxon>
        <taxon>Coriobacteriales</taxon>
        <taxon>Coriobacteriaceae</taxon>
        <taxon>Collinsella</taxon>
    </lineage>
</organism>
<dbReference type="GO" id="GO:0005576">
    <property type="term" value="C:extracellular region"/>
    <property type="evidence" value="ECO:0007669"/>
    <property type="project" value="TreeGrafter"/>
</dbReference>
<evidence type="ECO:0000256" key="3">
    <source>
        <dbReference type="ARBA" id="ARBA00022729"/>
    </source>
</evidence>
<dbReference type="PANTHER" id="PTHR30085:SF6">
    <property type="entry name" value="ABC TRANSPORTER GLUTAMINE-BINDING PROTEIN GLNH"/>
    <property type="match status" value="1"/>
</dbReference>
<keyword evidence="3" id="KW-0732">Signal</keyword>
<dbReference type="InterPro" id="IPR006311">
    <property type="entry name" value="TAT_signal"/>
</dbReference>